<dbReference type="AlphaFoldDB" id="A0AAE4CCK6"/>
<dbReference type="SMART" id="SM00347">
    <property type="entry name" value="HTH_MARR"/>
    <property type="match status" value="1"/>
</dbReference>
<sequence>MAVDEIAASLLHQVTTIAGQVTGRMQEGLERLDLTGPTANLLWVLNPEDDPQSLRRLATLLHCDPSNISLLSAQLEERGLAERHPHPRDRRVRTLVLTPEGRKVRERLLTVVAQRSPFADLDGEEQRLLQSLLAKALNGPQ</sequence>
<dbReference type="GO" id="GO:0006950">
    <property type="term" value="P:response to stress"/>
    <property type="evidence" value="ECO:0007669"/>
    <property type="project" value="TreeGrafter"/>
</dbReference>
<dbReference type="PROSITE" id="PS50995">
    <property type="entry name" value="HTH_MARR_2"/>
    <property type="match status" value="1"/>
</dbReference>
<dbReference type="PANTHER" id="PTHR33164">
    <property type="entry name" value="TRANSCRIPTIONAL REGULATOR, MARR FAMILY"/>
    <property type="match status" value="1"/>
</dbReference>
<dbReference type="InterPro" id="IPR036390">
    <property type="entry name" value="WH_DNA-bd_sf"/>
</dbReference>
<evidence type="ECO:0000313" key="3">
    <source>
        <dbReference type="Proteomes" id="UP001183643"/>
    </source>
</evidence>
<evidence type="ECO:0000313" key="2">
    <source>
        <dbReference type="EMBL" id="MDR7276615.1"/>
    </source>
</evidence>
<name>A0AAE4CCK6_9ACTN</name>
<dbReference type="InterPro" id="IPR000835">
    <property type="entry name" value="HTH_MarR-typ"/>
</dbReference>
<dbReference type="PANTHER" id="PTHR33164:SF99">
    <property type="entry name" value="MARR FAMILY REGULATORY PROTEIN"/>
    <property type="match status" value="1"/>
</dbReference>
<proteinExistence type="predicted"/>
<dbReference type="GO" id="GO:0003700">
    <property type="term" value="F:DNA-binding transcription factor activity"/>
    <property type="evidence" value="ECO:0007669"/>
    <property type="project" value="InterPro"/>
</dbReference>
<dbReference type="RefSeq" id="WP_310368837.1">
    <property type="nucleotide sequence ID" value="NZ_JAVDYB010000001.1"/>
</dbReference>
<protein>
    <submittedName>
        <fullName evidence="2">DNA-binding MarR family transcriptional regulator</fullName>
    </submittedName>
</protein>
<dbReference type="SUPFAM" id="SSF46785">
    <property type="entry name" value="Winged helix' DNA-binding domain"/>
    <property type="match status" value="1"/>
</dbReference>
<keyword evidence="2" id="KW-0238">DNA-binding</keyword>
<organism evidence="2 3">
    <name type="scientific">Catenuloplanes atrovinosus</name>
    <dbReference type="NCBI Taxonomy" id="137266"/>
    <lineage>
        <taxon>Bacteria</taxon>
        <taxon>Bacillati</taxon>
        <taxon>Actinomycetota</taxon>
        <taxon>Actinomycetes</taxon>
        <taxon>Micromonosporales</taxon>
        <taxon>Micromonosporaceae</taxon>
        <taxon>Catenuloplanes</taxon>
    </lineage>
</organism>
<dbReference type="Gene3D" id="1.10.10.10">
    <property type="entry name" value="Winged helix-like DNA-binding domain superfamily/Winged helix DNA-binding domain"/>
    <property type="match status" value="1"/>
</dbReference>
<accession>A0AAE4CCK6</accession>
<reference evidence="2" key="1">
    <citation type="submission" date="2023-07" db="EMBL/GenBank/DDBJ databases">
        <title>Sequencing the genomes of 1000 actinobacteria strains.</title>
        <authorList>
            <person name="Klenk H.-P."/>
        </authorList>
    </citation>
    <scope>NUCLEOTIDE SEQUENCE</scope>
    <source>
        <strain evidence="2">DSM 44707</strain>
    </source>
</reference>
<dbReference type="InterPro" id="IPR039422">
    <property type="entry name" value="MarR/SlyA-like"/>
</dbReference>
<evidence type="ECO:0000259" key="1">
    <source>
        <dbReference type="PROSITE" id="PS50995"/>
    </source>
</evidence>
<feature type="domain" description="HTH marR-type" evidence="1">
    <location>
        <begin position="7"/>
        <end position="138"/>
    </location>
</feature>
<dbReference type="GO" id="GO:0003677">
    <property type="term" value="F:DNA binding"/>
    <property type="evidence" value="ECO:0007669"/>
    <property type="project" value="UniProtKB-KW"/>
</dbReference>
<dbReference type="Pfam" id="PF01047">
    <property type="entry name" value="MarR"/>
    <property type="match status" value="1"/>
</dbReference>
<keyword evidence="3" id="KW-1185">Reference proteome</keyword>
<dbReference type="EMBL" id="JAVDYB010000001">
    <property type="protein sequence ID" value="MDR7276615.1"/>
    <property type="molecule type" value="Genomic_DNA"/>
</dbReference>
<dbReference type="Proteomes" id="UP001183643">
    <property type="component" value="Unassembled WGS sequence"/>
</dbReference>
<gene>
    <name evidence="2" type="ORF">J2S41_003393</name>
</gene>
<dbReference type="InterPro" id="IPR036388">
    <property type="entry name" value="WH-like_DNA-bd_sf"/>
</dbReference>
<comment type="caution">
    <text evidence="2">The sequence shown here is derived from an EMBL/GenBank/DDBJ whole genome shotgun (WGS) entry which is preliminary data.</text>
</comment>